<feature type="compositionally biased region" description="Polar residues" evidence="2">
    <location>
        <begin position="320"/>
        <end position="336"/>
    </location>
</feature>
<name>A0A8S0SL02_OLEEU</name>
<feature type="coiled-coil region" evidence="1">
    <location>
        <begin position="380"/>
        <end position="435"/>
    </location>
</feature>
<keyword evidence="5" id="KW-1185">Reference proteome</keyword>
<evidence type="ECO:0000256" key="3">
    <source>
        <dbReference type="SAM" id="Phobius"/>
    </source>
</evidence>
<sequence length="744" mass="84651">MFSRLFIYICYVFACAFTTFYYFVWSKIYTSPSAGEGTVSCTCSSHSINPLRTKIKFHPSLSVDFPGSPDWFTGYYSIYLSADKQIQPLDFHKVIPFDSFFLTLNIFMASITTPKILQDHKNSGNDDNGYEVISRQDIQAAIAKTVELRTLHAALMQGNSPAKLRLPTVASPVFPNFTAQDYPVFTPTYKDEPLPAYQQIQFEQSNCAESWDKYALELDHGGGFDETILSDYKTTSESLRNELLSDLIDSEQHVCPAEDQISVGGSFANDVTVLTASPGTGYCKTRRKSMGDLKSISSCNKCKPALISIVTEGASKNGKKSNITDSRPSSHSQQRNKGLLHFSRLFPRRKKKNEDENSSLNRTQSDEVSRIVNNLGTISTEALKKELMEANESKDAALIKVEETKTSLRELSQKLEYLETYCEELKNTLRQEKNSHAADNLENHPIRKSVDGDAEKLIMFESFLQIVSESRFSVTQLCKTLLSQITPNLVTNPVQPSQARSNLANEPVLSSVGSPTRSRVDSTTVDNLNLLLQPYKLFLDSKYTRAVQYHLEAIINQSFYQDFENHIFQRNGSPKLLDPQQDRQAQLQSFLALKNLSWNEVLRKGTKCYSEEFSEFCDQKMSCIITKLGWTIPWPEQLLQAFFDAAKCIWLLHLLAFSFNPPLGILRVDENRPFDPHYMEDIFPDKQSLEGPRRVKIMVMPGFYVHDDKVLKCTYASACRKFCTEMMSKMVQYYNEWRIDARLC</sequence>
<reference evidence="4 5" key="1">
    <citation type="submission" date="2019-12" db="EMBL/GenBank/DDBJ databases">
        <authorList>
            <person name="Alioto T."/>
            <person name="Alioto T."/>
            <person name="Gomez Garrido J."/>
        </authorList>
    </citation>
    <scope>NUCLEOTIDE SEQUENCE [LARGE SCALE GENOMIC DNA]</scope>
</reference>
<dbReference type="PANTHER" id="PTHR31029:SF3">
    <property type="entry name" value="IRK-INTERACTING PROTEIN"/>
    <property type="match status" value="1"/>
</dbReference>
<keyword evidence="3" id="KW-0472">Membrane</keyword>
<protein>
    <submittedName>
        <fullName evidence="4">Uncharacterized protein</fullName>
    </submittedName>
</protein>
<dbReference type="EMBL" id="CACTIH010005433">
    <property type="protein sequence ID" value="CAA2992260.1"/>
    <property type="molecule type" value="Genomic_DNA"/>
</dbReference>
<dbReference type="OrthoDB" id="785851at2759"/>
<feature type="region of interest" description="Disordered" evidence="2">
    <location>
        <begin position="496"/>
        <end position="520"/>
    </location>
</feature>
<gene>
    <name evidence="4" type="ORF">OLEA9_A026439</name>
</gene>
<dbReference type="Gramene" id="OE9A026439T4">
    <property type="protein sequence ID" value="OE9A026439C4"/>
    <property type="gene ID" value="OE9A026439"/>
</dbReference>
<feature type="compositionally biased region" description="Polar residues" evidence="2">
    <location>
        <begin position="511"/>
        <end position="520"/>
    </location>
</feature>
<feature type="region of interest" description="Disordered" evidence="2">
    <location>
        <begin position="316"/>
        <end position="367"/>
    </location>
</feature>
<organism evidence="4 5">
    <name type="scientific">Olea europaea subsp. europaea</name>
    <dbReference type="NCBI Taxonomy" id="158383"/>
    <lineage>
        <taxon>Eukaryota</taxon>
        <taxon>Viridiplantae</taxon>
        <taxon>Streptophyta</taxon>
        <taxon>Embryophyta</taxon>
        <taxon>Tracheophyta</taxon>
        <taxon>Spermatophyta</taxon>
        <taxon>Magnoliopsida</taxon>
        <taxon>eudicotyledons</taxon>
        <taxon>Gunneridae</taxon>
        <taxon>Pentapetalae</taxon>
        <taxon>asterids</taxon>
        <taxon>lamiids</taxon>
        <taxon>Lamiales</taxon>
        <taxon>Oleaceae</taxon>
        <taxon>Oleeae</taxon>
        <taxon>Olea</taxon>
    </lineage>
</organism>
<keyword evidence="3" id="KW-0812">Transmembrane</keyword>
<keyword evidence="1" id="KW-0175">Coiled coil</keyword>
<dbReference type="InterPro" id="IPR042316">
    <property type="entry name" value="IRKI-like"/>
</dbReference>
<proteinExistence type="predicted"/>
<dbReference type="PANTHER" id="PTHR31029">
    <property type="entry name" value="CYCLIN-DEPENDENT KINASE-LIKE PROTEIN"/>
    <property type="match status" value="1"/>
</dbReference>
<evidence type="ECO:0000256" key="1">
    <source>
        <dbReference type="SAM" id="Coils"/>
    </source>
</evidence>
<comment type="caution">
    <text evidence="4">The sequence shown here is derived from an EMBL/GenBank/DDBJ whole genome shotgun (WGS) entry which is preliminary data.</text>
</comment>
<keyword evidence="3" id="KW-1133">Transmembrane helix</keyword>
<feature type="transmembrane region" description="Helical" evidence="3">
    <location>
        <begin position="5"/>
        <end position="25"/>
    </location>
</feature>
<dbReference type="AlphaFoldDB" id="A0A8S0SL02"/>
<evidence type="ECO:0000313" key="5">
    <source>
        <dbReference type="Proteomes" id="UP000594638"/>
    </source>
</evidence>
<evidence type="ECO:0000256" key="2">
    <source>
        <dbReference type="SAM" id="MobiDB-lite"/>
    </source>
</evidence>
<dbReference type="Proteomes" id="UP000594638">
    <property type="component" value="Unassembled WGS sequence"/>
</dbReference>
<accession>A0A8S0SL02</accession>
<evidence type="ECO:0000313" key="4">
    <source>
        <dbReference type="EMBL" id="CAA2992260.1"/>
    </source>
</evidence>